<dbReference type="Pfam" id="PF01928">
    <property type="entry name" value="CYTH"/>
    <property type="match status" value="1"/>
</dbReference>
<feature type="compositionally biased region" description="Basic residues" evidence="1">
    <location>
        <begin position="452"/>
        <end position="461"/>
    </location>
</feature>
<feature type="region of interest" description="Disordered" evidence="1">
    <location>
        <begin position="172"/>
        <end position="200"/>
    </location>
</feature>
<dbReference type="PANTHER" id="PTHR39339">
    <property type="entry name" value="SLR1444 PROTEIN"/>
    <property type="match status" value="1"/>
</dbReference>
<dbReference type="PROSITE" id="PS51708">
    <property type="entry name" value="CHAD"/>
    <property type="match status" value="1"/>
</dbReference>
<evidence type="ECO:0000313" key="4">
    <source>
        <dbReference type="Proteomes" id="UP001596067"/>
    </source>
</evidence>
<dbReference type="Proteomes" id="UP001596067">
    <property type="component" value="Unassembled WGS sequence"/>
</dbReference>
<feature type="compositionally biased region" description="Basic and acidic residues" evidence="1">
    <location>
        <begin position="17"/>
        <end position="33"/>
    </location>
</feature>
<feature type="region of interest" description="Disordered" evidence="1">
    <location>
        <begin position="433"/>
        <end position="482"/>
    </location>
</feature>
<protein>
    <submittedName>
        <fullName evidence="3">CYTH and CHAD domain-containing protein</fullName>
    </submittedName>
</protein>
<dbReference type="SMART" id="SM01118">
    <property type="entry name" value="CYTH"/>
    <property type="match status" value="1"/>
</dbReference>
<dbReference type="Gene3D" id="2.40.320.10">
    <property type="entry name" value="Hypothetical Protein Pfu-838710-001"/>
    <property type="match status" value="1"/>
</dbReference>
<feature type="domain" description="CHAD" evidence="2">
    <location>
        <begin position="258"/>
        <end position="551"/>
    </location>
</feature>
<evidence type="ECO:0000313" key="3">
    <source>
        <dbReference type="EMBL" id="MFC5887225.1"/>
    </source>
</evidence>
<name>A0ABW1EZV4_9ACTN</name>
<accession>A0ABW1EZV4</accession>
<dbReference type="InterPro" id="IPR033469">
    <property type="entry name" value="CYTH-like_dom_sf"/>
</dbReference>
<dbReference type="CDD" id="cd07374">
    <property type="entry name" value="CYTH-like_Pase"/>
    <property type="match status" value="1"/>
</dbReference>
<proteinExistence type="predicted"/>
<evidence type="ECO:0000256" key="1">
    <source>
        <dbReference type="SAM" id="MobiDB-lite"/>
    </source>
</evidence>
<organism evidence="3 4">
    <name type="scientific">Kitasatospora aburaviensis</name>
    <dbReference type="NCBI Taxonomy" id="67265"/>
    <lineage>
        <taxon>Bacteria</taxon>
        <taxon>Bacillati</taxon>
        <taxon>Actinomycetota</taxon>
        <taxon>Actinomycetes</taxon>
        <taxon>Kitasatosporales</taxon>
        <taxon>Streptomycetaceae</taxon>
        <taxon>Kitasatospora</taxon>
    </lineage>
</organism>
<dbReference type="EMBL" id="JBHSOD010000024">
    <property type="protein sequence ID" value="MFC5887225.1"/>
    <property type="molecule type" value="Genomic_DNA"/>
</dbReference>
<gene>
    <name evidence="3" type="ORF">ACFP0N_19840</name>
</gene>
<dbReference type="RefSeq" id="WP_313761547.1">
    <property type="nucleotide sequence ID" value="NZ_BAAAVH010000077.1"/>
</dbReference>
<dbReference type="Gene3D" id="1.40.20.10">
    <property type="entry name" value="CHAD domain"/>
    <property type="match status" value="1"/>
</dbReference>
<comment type="caution">
    <text evidence="3">The sequence shown here is derived from an EMBL/GenBank/DDBJ whole genome shotgun (WGS) entry which is preliminary data.</text>
</comment>
<keyword evidence="4" id="KW-1185">Reference proteome</keyword>
<dbReference type="SUPFAM" id="SSF55154">
    <property type="entry name" value="CYTH-like phosphatases"/>
    <property type="match status" value="1"/>
</dbReference>
<dbReference type="InterPro" id="IPR007899">
    <property type="entry name" value="CHAD_dom"/>
</dbReference>
<dbReference type="InterPro" id="IPR023577">
    <property type="entry name" value="CYTH_domain"/>
</dbReference>
<dbReference type="InterPro" id="IPR038186">
    <property type="entry name" value="CHAD_dom_sf"/>
</dbReference>
<dbReference type="SMART" id="SM00880">
    <property type="entry name" value="CHAD"/>
    <property type="match status" value="1"/>
</dbReference>
<feature type="compositionally biased region" description="Basic residues" evidence="1">
    <location>
        <begin position="471"/>
        <end position="482"/>
    </location>
</feature>
<reference evidence="4" key="1">
    <citation type="journal article" date="2019" name="Int. J. Syst. Evol. Microbiol.">
        <title>The Global Catalogue of Microorganisms (GCM) 10K type strain sequencing project: providing services to taxonomists for standard genome sequencing and annotation.</title>
        <authorList>
            <consortium name="The Broad Institute Genomics Platform"/>
            <consortium name="The Broad Institute Genome Sequencing Center for Infectious Disease"/>
            <person name="Wu L."/>
            <person name="Ma J."/>
        </authorList>
    </citation>
    <scope>NUCLEOTIDE SEQUENCE [LARGE SCALE GENOMIC DNA]</scope>
    <source>
        <strain evidence="4">CGMCC 4.1469</strain>
    </source>
</reference>
<dbReference type="Pfam" id="PF05235">
    <property type="entry name" value="CHAD"/>
    <property type="match status" value="1"/>
</dbReference>
<dbReference type="PANTHER" id="PTHR39339:SF1">
    <property type="entry name" value="CHAD DOMAIN-CONTAINING PROTEIN"/>
    <property type="match status" value="1"/>
</dbReference>
<evidence type="ECO:0000259" key="2">
    <source>
        <dbReference type="PROSITE" id="PS51708"/>
    </source>
</evidence>
<sequence>MTADRVGTRAGMGTNHTETERKYDGGPLPRRLDELPGVAAAEPVEPQDLDAVYYDTEDLRLLHRHVTLRRRSGGTDAGWHLKLPLDGDSRQELRLPLDAAEAGEGEGEAAGEGERAAPQEFAVRVKAFTRGATLVPVAHLRTRRTGVELKDEEGAVLAQIVEDRVTAQVLAGRPTAPGDGERGAEPSGPGSGDGSPTEVSGWTEIEVELEAAGTADLLDRVDAVFADAGLFRSPWPAKLARALGPDRARSAAPAALPTGTAGALVMAGFREHLARLLGLDAAVRRGEEDSVHQLRITTRRLRSLLRVHHRLFDRDRADHLADELRWLGHVLGDARDQEVLGEQLLDGLGAVPDRGRRGALRTLRALVTERYDRGYQRAWERAVATMDGPRYFTLLADLEAFAADPPLRARADRDATEQLSDVLRHEQRRTVKRLDRALRSEPGPQRDEALHRARKAAKRARYTAEDGRRPALSKRARKRTRTFGKRMKKLHKVLGTHQDSVVERRELSRLAGQDATTAPHAFAYGVLHERERERADAAVRRLPALRSRAARRKPTRLA</sequence>
<feature type="region of interest" description="Disordered" evidence="1">
    <location>
        <begin position="1"/>
        <end position="33"/>
    </location>
</feature>
<feature type="compositionally biased region" description="Basic and acidic residues" evidence="1">
    <location>
        <begin position="433"/>
        <end position="451"/>
    </location>
</feature>